<evidence type="ECO:0000313" key="14">
    <source>
        <dbReference type="EMBL" id="JAG18460.1"/>
    </source>
</evidence>
<organism evidence="14">
    <name type="scientific">Lygus hesperus</name>
    <name type="common">Western plant bug</name>
    <dbReference type="NCBI Taxonomy" id="30085"/>
    <lineage>
        <taxon>Eukaryota</taxon>
        <taxon>Metazoa</taxon>
        <taxon>Ecdysozoa</taxon>
        <taxon>Arthropoda</taxon>
        <taxon>Hexapoda</taxon>
        <taxon>Insecta</taxon>
        <taxon>Pterygota</taxon>
        <taxon>Neoptera</taxon>
        <taxon>Paraneoptera</taxon>
        <taxon>Hemiptera</taxon>
        <taxon>Heteroptera</taxon>
        <taxon>Panheteroptera</taxon>
        <taxon>Cimicomorpha</taxon>
        <taxon>Miridae</taxon>
        <taxon>Mirini</taxon>
        <taxon>Lygus</taxon>
    </lineage>
</organism>
<dbReference type="FunFam" id="3.10.20.370:FF:000001">
    <property type="entry name" value="Retrovirus-related Pol polyprotein from transposon 17.6-like protein"/>
    <property type="match status" value="1"/>
</dbReference>
<keyword evidence="4" id="KW-0540">Nuclease</keyword>
<dbReference type="PANTHER" id="PTHR37984">
    <property type="entry name" value="PROTEIN CBG26694"/>
    <property type="match status" value="1"/>
</dbReference>
<proteinExistence type="predicted"/>
<dbReference type="EMBL" id="GBHO01025146">
    <property type="protein sequence ID" value="JAG18458.1"/>
    <property type="molecule type" value="Transcribed_RNA"/>
</dbReference>
<dbReference type="Gene3D" id="3.10.10.10">
    <property type="entry name" value="HIV Type 1 Reverse Transcriptase, subunit A, domain 1"/>
    <property type="match status" value="1"/>
</dbReference>
<evidence type="ECO:0000256" key="8">
    <source>
        <dbReference type="SAM" id="Coils"/>
    </source>
</evidence>
<dbReference type="InterPro" id="IPR036397">
    <property type="entry name" value="RNaseH_sf"/>
</dbReference>
<dbReference type="InterPro" id="IPR043128">
    <property type="entry name" value="Rev_trsase/Diguanyl_cyclase"/>
</dbReference>
<dbReference type="GO" id="GO:0015074">
    <property type="term" value="P:DNA integration"/>
    <property type="evidence" value="ECO:0007669"/>
    <property type="project" value="InterPro"/>
</dbReference>
<feature type="domain" description="Reverse transcriptase" evidence="9">
    <location>
        <begin position="208"/>
        <end position="388"/>
    </location>
</feature>
<dbReference type="Gene3D" id="1.10.340.70">
    <property type="match status" value="1"/>
</dbReference>
<dbReference type="InterPro" id="IPR012337">
    <property type="entry name" value="RNaseH-like_sf"/>
</dbReference>
<evidence type="ECO:0000256" key="2">
    <source>
        <dbReference type="ARBA" id="ARBA00022679"/>
    </source>
</evidence>
<dbReference type="GO" id="GO:0042575">
    <property type="term" value="C:DNA polymerase complex"/>
    <property type="evidence" value="ECO:0007669"/>
    <property type="project" value="UniProtKB-ARBA"/>
</dbReference>
<feature type="non-terminal residue" evidence="14">
    <location>
        <position position="1009"/>
    </location>
</feature>
<keyword evidence="5" id="KW-0255">Endonuclease</keyword>
<dbReference type="InterPro" id="IPR041588">
    <property type="entry name" value="Integrase_H2C2"/>
</dbReference>
<dbReference type="SUPFAM" id="SSF53098">
    <property type="entry name" value="Ribonuclease H-like"/>
    <property type="match status" value="1"/>
</dbReference>
<dbReference type="FunFam" id="1.10.340.70:FF:000001">
    <property type="entry name" value="Retrovirus-related Pol polyprotein from transposon gypsy-like Protein"/>
    <property type="match status" value="1"/>
</dbReference>
<evidence type="ECO:0000259" key="9">
    <source>
        <dbReference type="PROSITE" id="PS50878"/>
    </source>
</evidence>
<dbReference type="AlphaFoldDB" id="A0A0A9XMW3"/>
<dbReference type="Gene3D" id="2.40.70.10">
    <property type="entry name" value="Acid Proteases"/>
    <property type="match status" value="1"/>
</dbReference>
<dbReference type="GO" id="GO:0006508">
    <property type="term" value="P:proteolysis"/>
    <property type="evidence" value="ECO:0007669"/>
    <property type="project" value="InterPro"/>
</dbReference>
<name>A0A0A9XMW3_LYGHE</name>
<dbReference type="CDD" id="cd09274">
    <property type="entry name" value="RNase_HI_RT_Ty3"/>
    <property type="match status" value="1"/>
</dbReference>
<dbReference type="Gene3D" id="3.30.420.10">
    <property type="entry name" value="Ribonuclease H-like superfamily/Ribonuclease H"/>
    <property type="match status" value="1"/>
</dbReference>
<dbReference type="EMBL" id="GBHO01014600">
    <property type="protein sequence ID" value="JAG29004.1"/>
    <property type="molecule type" value="Transcribed_RNA"/>
</dbReference>
<evidence type="ECO:0000259" key="10">
    <source>
        <dbReference type="PROSITE" id="PS50994"/>
    </source>
</evidence>
<dbReference type="InterPro" id="IPR001584">
    <property type="entry name" value="Integrase_cat-core"/>
</dbReference>
<evidence type="ECO:0000256" key="1">
    <source>
        <dbReference type="ARBA" id="ARBA00012493"/>
    </source>
</evidence>
<dbReference type="EMBL" id="GBHO01014569">
    <property type="protein sequence ID" value="JAG29035.1"/>
    <property type="molecule type" value="Transcribed_RNA"/>
</dbReference>
<dbReference type="GO" id="GO:0004519">
    <property type="term" value="F:endonuclease activity"/>
    <property type="evidence" value="ECO:0007669"/>
    <property type="project" value="UniProtKB-KW"/>
</dbReference>
<sequence length="1009" mass="115266">MILDKSPGDNRPYLIVDIMGVKIPGLLDSGSSRTVLGSRGWELLKQSGLQILPALSRSVSTASGEVCHVNGVLNLYIKLENKCKLIEVLYVPSILSPLILGLDFWRQMEIVPNLSKNSWVFSSSNDDQILSLHTNPVLQSSDHLSSSDRKRLNSLTTEYFKKFSESPGCTDLVEHHIETGDAQPVKQRYYPVSPAIQRIINAELDQMLKDGIVEPSTSPWSSPILLVKKPGGKHRFCADYRKLNSVTKKDAYPLPYVSSILDRLRDARFLSSIDIKSAFWQVKVAERDREKTAFTVPGRGLFQFVRMPFGLHGSPATWQRLIDRALGVDLEPYVFVYLDDIILCTPDFDKHLEILEKVFKRLLAAGLVINEEKCHFCRPQLKYLGYVVDEFGLRVDPEKVAAILNIPRPKTQKEVRQFVGTCSWYRRFVQDFSSRIAPLTALLKKGRKFQWTDEIEKAFIDIRQALVESPVLSCPDFTKPFELHCDASGYGLGVVLMQVLNGETKVIAYASKSLTKTQQNYSATERECLSVLWGVEKFRAYLEGTHFTVYTDHHSLKWLCNLKDPQGRLARWAIRLQQYDYVVVHKKGKEHVIPDALSRAPLEDVVSAISEELQFVESSDTWYVGMKTKVQNEPQAYPDWKVQGNHLYKHQIAQFDDGRSWKVVVPKEKRSEILYSCHNDFTSGHQGEMRTYRRVNDKYYWPRMLSDVKTYVQKCKICQQTKTTPTKPSGYLGQRHLPKRPWEIVATDLIGPLPRSTRGFKYICVITDVFSKYVVIKPIRDAKSKTVASVMEAEIFLTYSVPSVIICDNGPEFRGSPFKELAEQYGVTIFYNARRHPQANPAERYNRTVITMLKSYLTDDHKQWDLLLPKLAVALRTSVSDTTGFSPASLVFLFGYELNPKHASFKDDHQSSQHPLQLVEKKKSNLENIVKQVQSKMAEACRRNKNSYDLRRKNLQFDEGDWVWKRNFVQSSKADFVAGKLSKSFVGPLKIGRKISPIIYQLVDETGAD</sequence>
<dbReference type="Gene3D" id="3.30.70.270">
    <property type="match status" value="2"/>
</dbReference>
<dbReference type="Pfam" id="PF17921">
    <property type="entry name" value="Integrase_H2C2"/>
    <property type="match status" value="1"/>
</dbReference>
<gene>
    <name evidence="14" type="primary">TY3B-I_1</name>
    <name evidence="13" type="synonym">TY3B-I_15</name>
    <name evidence="11" type="synonym">TY3B-I_41</name>
    <name evidence="15" type="synonym">TY3B-I_47</name>
    <name evidence="16" type="synonym">TY3B-I_60</name>
    <name evidence="17" type="synonym">TY3B-I_66</name>
    <name evidence="12" type="synonym">TY3B-I_93</name>
    <name evidence="13" type="ORF">CM83_71601</name>
    <name evidence="15" type="ORF">CM83_71604</name>
    <name evidence="14" type="ORF">CM83_71608</name>
    <name evidence="11" type="ORF">CM83_71612</name>
    <name evidence="16" type="ORF">CM83_71616</name>
    <name evidence="12" type="ORF">CM83_71620</name>
    <name evidence="17" type="ORF">CM83_71624</name>
</gene>
<dbReference type="EMBL" id="GBHO01025145">
    <property type="protein sequence ID" value="JAG18459.1"/>
    <property type="molecule type" value="Transcribed_RNA"/>
</dbReference>
<dbReference type="EMBL" id="GBHO01025143">
    <property type="protein sequence ID" value="JAG18461.1"/>
    <property type="molecule type" value="Transcribed_RNA"/>
</dbReference>
<reference evidence="14" key="2">
    <citation type="submission" date="2014-07" db="EMBL/GenBank/DDBJ databases">
        <authorList>
            <person name="Hull J."/>
        </authorList>
    </citation>
    <scope>NUCLEOTIDE SEQUENCE</scope>
</reference>
<accession>A0A0A9XMW3</accession>
<dbReference type="EMBL" id="GBHO01025144">
    <property type="protein sequence ID" value="JAG18460.1"/>
    <property type="molecule type" value="Transcribed_RNA"/>
</dbReference>
<evidence type="ECO:0000313" key="17">
    <source>
        <dbReference type="EMBL" id="JAG29035.1"/>
    </source>
</evidence>
<keyword evidence="8" id="KW-0175">Coiled coil</keyword>
<feature type="domain" description="Integrase catalytic" evidence="10">
    <location>
        <begin position="737"/>
        <end position="895"/>
    </location>
</feature>
<dbReference type="SUPFAM" id="SSF56672">
    <property type="entry name" value="DNA/RNA polymerases"/>
    <property type="match status" value="1"/>
</dbReference>
<keyword evidence="2" id="KW-0808">Transferase</keyword>
<evidence type="ECO:0000313" key="12">
    <source>
        <dbReference type="EMBL" id="JAG18458.1"/>
    </source>
</evidence>
<evidence type="ECO:0000256" key="7">
    <source>
        <dbReference type="ARBA" id="ARBA00022918"/>
    </source>
</evidence>
<dbReference type="GO" id="GO:0004190">
    <property type="term" value="F:aspartic-type endopeptidase activity"/>
    <property type="evidence" value="ECO:0007669"/>
    <property type="project" value="InterPro"/>
</dbReference>
<dbReference type="Pfam" id="PF00665">
    <property type="entry name" value="rve"/>
    <property type="match status" value="1"/>
</dbReference>
<protein>
    <recommendedName>
        <fullName evidence="1">RNA-directed DNA polymerase</fullName>
        <ecNumber evidence="1">2.7.7.49</ecNumber>
    </recommendedName>
</protein>
<evidence type="ECO:0000313" key="15">
    <source>
        <dbReference type="EMBL" id="JAG18461.1"/>
    </source>
</evidence>
<dbReference type="GO" id="GO:0003676">
    <property type="term" value="F:nucleic acid binding"/>
    <property type="evidence" value="ECO:0007669"/>
    <property type="project" value="InterPro"/>
</dbReference>
<dbReference type="InterPro" id="IPR050951">
    <property type="entry name" value="Retrovirus_Pol_polyprotein"/>
</dbReference>
<keyword evidence="6" id="KW-0378">Hydrolase</keyword>
<dbReference type="InterPro" id="IPR021109">
    <property type="entry name" value="Peptidase_aspartic_dom_sf"/>
</dbReference>
<dbReference type="EC" id="2.7.7.49" evidence="1"/>
<evidence type="ECO:0000256" key="3">
    <source>
        <dbReference type="ARBA" id="ARBA00022695"/>
    </source>
</evidence>
<evidence type="ECO:0000313" key="11">
    <source>
        <dbReference type="EMBL" id="JAG01709.1"/>
    </source>
</evidence>
<dbReference type="Gene3D" id="3.10.20.370">
    <property type="match status" value="1"/>
</dbReference>
<dbReference type="SUPFAM" id="SSF50630">
    <property type="entry name" value="Acid proteases"/>
    <property type="match status" value="1"/>
</dbReference>
<dbReference type="FunFam" id="3.30.70.270:FF:000020">
    <property type="entry name" value="Transposon Tf2-6 polyprotein-like Protein"/>
    <property type="match status" value="1"/>
</dbReference>
<evidence type="ECO:0000313" key="13">
    <source>
        <dbReference type="EMBL" id="JAG18459.1"/>
    </source>
</evidence>
<dbReference type="InterPro" id="IPR001969">
    <property type="entry name" value="Aspartic_peptidase_AS"/>
</dbReference>
<evidence type="ECO:0000256" key="6">
    <source>
        <dbReference type="ARBA" id="ARBA00022801"/>
    </source>
</evidence>
<dbReference type="PANTHER" id="PTHR37984:SF5">
    <property type="entry name" value="PROTEIN NYNRIN-LIKE"/>
    <property type="match status" value="1"/>
</dbReference>
<keyword evidence="7" id="KW-0695">RNA-directed DNA polymerase</keyword>
<feature type="coiled-coil region" evidence="8">
    <location>
        <begin position="916"/>
        <end position="943"/>
    </location>
</feature>
<evidence type="ECO:0000313" key="16">
    <source>
        <dbReference type="EMBL" id="JAG29004.1"/>
    </source>
</evidence>
<dbReference type="CDD" id="cd01647">
    <property type="entry name" value="RT_LTR"/>
    <property type="match status" value="1"/>
</dbReference>
<dbReference type="Pfam" id="PF17917">
    <property type="entry name" value="RT_RNaseH"/>
    <property type="match status" value="1"/>
</dbReference>
<dbReference type="InterPro" id="IPR041373">
    <property type="entry name" value="RT_RNaseH"/>
</dbReference>
<keyword evidence="3" id="KW-0548">Nucleotidyltransferase</keyword>
<dbReference type="PROSITE" id="PS00141">
    <property type="entry name" value="ASP_PROTEASE"/>
    <property type="match status" value="1"/>
</dbReference>
<evidence type="ECO:0000256" key="4">
    <source>
        <dbReference type="ARBA" id="ARBA00022722"/>
    </source>
</evidence>
<dbReference type="Pfam" id="PF00078">
    <property type="entry name" value="RVT_1"/>
    <property type="match status" value="1"/>
</dbReference>
<dbReference type="PROSITE" id="PS50878">
    <property type="entry name" value="RT_POL"/>
    <property type="match status" value="1"/>
</dbReference>
<dbReference type="InterPro" id="IPR043502">
    <property type="entry name" value="DNA/RNA_pol_sf"/>
</dbReference>
<dbReference type="GO" id="GO:0003964">
    <property type="term" value="F:RNA-directed DNA polymerase activity"/>
    <property type="evidence" value="ECO:0007669"/>
    <property type="project" value="UniProtKB-KW"/>
</dbReference>
<reference evidence="14" key="1">
    <citation type="journal article" date="2014" name="PLoS ONE">
        <title>Transcriptome-Based Identification of ABC Transporters in the Western Tarnished Plant Bug Lygus hesperus.</title>
        <authorList>
            <person name="Hull J.J."/>
            <person name="Chaney K."/>
            <person name="Geib S.M."/>
            <person name="Fabrick J.A."/>
            <person name="Brent C.S."/>
            <person name="Walsh D."/>
            <person name="Lavine L.C."/>
        </authorList>
    </citation>
    <scope>NUCLEOTIDE SEQUENCE</scope>
</reference>
<dbReference type="EMBL" id="GBHO01041895">
    <property type="protein sequence ID" value="JAG01709.1"/>
    <property type="molecule type" value="Transcribed_RNA"/>
</dbReference>
<dbReference type="InterPro" id="IPR000477">
    <property type="entry name" value="RT_dom"/>
</dbReference>
<dbReference type="PROSITE" id="PS50994">
    <property type="entry name" value="INTEGRASE"/>
    <property type="match status" value="1"/>
</dbReference>
<evidence type="ECO:0000256" key="5">
    <source>
        <dbReference type="ARBA" id="ARBA00022759"/>
    </source>
</evidence>